<sequence length="99" mass="11736">MNNNCPSHLSIGRKYFYFSQDIMYFEGSINYTFVHLQTGRKDIMAQTIGRVATKTDEGFVRISRKHLVNRQYIRVVHRDYVELLDKSILPIARRRRGNL</sequence>
<dbReference type="RefSeq" id="WP_095161112.1">
    <property type="nucleotide sequence ID" value="NZ_JASHIF010000010.1"/>
</dbReference>
<organism evidence="2 3">
    <name type="scientific">Flectobacillus roseus</name>
    <dbReference type="NCBI Taxonomy" id="502259"/>
    <lineage>
        <taxon>Bacteria</taxon>
        <taxon>Pseudomonadati</taxon>
        <taxon>Bacteroidota</taxon>
        <taxon>Cytophagia</taxon>
        <taxon>Cytophagales</taxon>
        <taxon>Flectobacillaceae</taxon>
        <taxon>Flectobacillus</taxon>
    </lineage>
</organism>
<dbReference type="Gene3D" id="2.40.50.1020">
    <property type="entry name" value="LytTr DNA-binding domain"/>
    <property type="match status" value="1"/>
</dbReference>
<evidence type="ECO:0000313" key="2">
    <source>
        <dbReference type="EMBL" id="MDI9860278.1"/>
    </source>
</evidence>
<dbReference type="InterPro" id="IPR007492">
    <property type="entry name" value="LytTR_DNA-bd_dom"/>
</dbReference>
<keyword evidence="3" id="KW-1185">Reference proteome</keyword>
<evidence type="ECO:0000313" key="3">
    <source>
        <dbReference type="Proteomes" id="UP001236507"/>
    </source>
</evidence>
<dbReference type="EMBL" id="JASHIF010000010">
    <property type="protein sequence ID" value="MDI9860278.1"/>
    <property type="molecule type" value="Genomic_DNA"/>
</dbReference>
<proteinExistence type="predicted"/>
<dbReference type="GO" id="GO:0003677">
    <property type="term" value="F:DNA binding"/>
    <property type="evidence" value="ECO:0007669"/>
    <property type="project" value="UniProtKB-KW"/>
</dbReference>
<comment type="caution">
    <text evidence="2">The sequence shown here is derived from an EMBL/GenBank/DDBJ whole genome shotgun (WGS) entry which is preliminary data.</text>
</comment>
<dbReference type="Proteomes" id="UP001236507">
    <property type="component" value="Unassembled WGS sequence"/>
</dbReference>
<evidence type="ECO:0000259" key="1">
    <source>
        <dbReference type="PROSITE" id="PS50930"/>
    </source>
</evidence>
<gene>
    <name evidence="2" type="ORF">QM524_13755</name>
</gene>
<protein>
    <submittedName>
        <fullName evidence="2">LytTR family DNA-binding domain-containing protein</fullName>
    </submittedName>
</protein>
<dbReference type="PROSITE" id="PS50930">
    <property type="entry name" value="HTH_LYTTR"/>
    <property type="match status" value="1"/>
</dbReference>
<accession>A0ABT6YAZ7</accession>
<dbReference type="Pfam" id="PF04397">
    <property type="entry name" value="LytTR"/>
    <property type="match status" value="1"/>
</dbReference>
<dbReference type="SMART" id="SM00850">
    <property type="entry name" value="LytTR"/>
    <property type="match status" value="1"/>
</dbReference>
<feature type="domain" description="HTH LytTR-type" evidence="1">
    <location>
        <begin position="20"/>
        <end position="99"/>
    </location>
</feature>
<reference evidence="2 3" key="1">
    <citation type="submission" date="2023-05" db="EMBL/GenBank/DDBJ databases">
        <title>Novel species of genus Flectobacillus isolated from stream in China.</title>
        <authorList>
            <person name="Lu H."/>
        </authorList>
    </citation>
    <scope>NUCLEOTIDE SEQUENCE [LARGE SCALE GENOMIC DNA]</scope>
    <source>
        <strain evidence="2 3">KCTC 42575</strain>
    </source>
</reference>
<name>A0ABT6YAZ7_9BACT</name>
<keyword evidence="2" id="KW-0238">DNA-binding</keyword>